<organism evidence="1">
    <name type="scientific">Burkholderia cenocepacia</name>
    <dbReference type="NCBI Taxonomy" id="95486"/>
    <lineage>
        <taxon>Bacteria</taxon>
        <taxon>Pseudomonadati</taxon>
        <taxon>Pseudomonadota</taxon>
        <taxon>Betaproteobacteria</taxon>
        <taxon>Burkholderiales</taxon>
        <taxon>Burkholderiaceae</taxon>
        <taxon>Burkholderia</taxon>
        <taxon>Burkholderia cepacia complex</taxon>
    </lineage>
</organism>
<proteinExistence type="predicted"/>
<reference evidence="1" key="1">
    <citation type="submission" date="2019-11" db="EMBL/GenBank/DDBJ databases">
        <title>Burkholderia cenocepacia CF.</title>
        <authorList>
            <person name="Vianna E.F."/>
            <person name="Marques E.A."/>
            <person name="Albano R.M."/>
            <person name="Leao R.S."/>
        </authorList>
    </citation>
    <scope>NUCLEOTIDE SEQUENCE</scope>
    <source>
        <strain evidence="1">MS-2140</strain>
    </source>
</reference>
<evidence type="ECO:0000313" key="1">
    <source>
        <dbReference type="EMBL" id="NDV74161.1"/>
    </source>
</evidence>
<gene>
    <name evidence="1" type="ORF">GFJ35_19070</name>
</gene>
<dbReference type="AlphaFoldDB" id="A0A6B2MHC2"/>
<accession>A0A6B2MHC2</accession>
<dbReference type="EMBL" id="JAAEAM010000020">
    <property type="protein sequence ID" value="NDV74161.1"/>
    <property type="molecule type" value="Genomic_DNA"/>
</dbReference>
<comment type="caution">
    <text evidence="1">The sequence shown here is derived from an EMBL/GenBank/DDBJ whole genome shotgun (WGS) entry which is preliminary data.</text>
</comment>
<name>A0A6B2MHC2_9BURK</name>
<sequence length="88" mass="10109">MLRALRLPFKLLGGMKQTTAFLDDDAARARELRPTPAAIEQRDVEIALALLYEICRCGRHAVHQLRRQQTYRCGRSRPVHRVLRKAAS</sequence>
<protein>
    <submittedName>
        <fullName evidence="1">Uncharacterized protein</fullName>
    </submittedName>
</protein>